<dbReference type="Pfam" id="PF13607">
    <property type="entry name" value="Succ_CoA_lig"/>
    <property type="match status" value="1"/>
</dbReference>
<accession>A0A370U694</accession>
<dbReference type="PANTHER" id="PTHR43334">
    <property type="entry name" value="ACETATE--COA LIGASE [ADP-FORMING]"/>
    <property type="match status" value="1"/>
</dbReference>
<evidence type="ECO:0000256" key="3">
    <source>
        <dbReference type="ARBA" id="ARBA00022840"/>
    </source>
</evidence>
<comment type="caution">
    <text evidence="5">The sequence shown here is derived from an EMBL/GenBank/DDBJ whole genome shotgun (WGS) entry which is preliminary data.</text>
</comment>
<dbReference type="InterPro" id="IPR036291">
    <property type="entry name" value="NAD(P)-bd_dom_sf"/>
</dbReference>
<dbReference type="Pfam" id="PF13549">
    <property type="entry name" value="ATP-grasp_5"/>
    <property type="match status" value="1"/>
</dbReference>
<dbReference type="EMBL" id="QKRA01000008">
    <property type="protein sequence ID" value="RDL43290.1"/>
    <property type="molecule type" value="Genomic_DNA"/>
</dbReference>
<dbReference type="Gene3D" id="3.40.50.720">
    <property type="entry name" value="NAD(P)-binding Rossmann-like Domain"/>
    <property type="match status" value="1"/>
</dbReference>
<dbReference type="InterPro" id="IPR016181">
    <property type="entry name" value="Acyl_CoA_acyltransferase"/>
</dbReference>
<dbReference type="SUPFAM" id="SSF51735">
    <property type="entry name" value="NAD(P)-binding Rossmann-fold domains"/>
    <property type="match status" value="1"/>
</dbReference>
<dbReference type="PROSITE" id="PS51186">
    <property type="entry name" value="GNAT"/>
    <property type="match status" value="1"/>
</dbReference>
<evidence type="ECO:0000259" key="4">
    <source>
        <dbReference type="PROSITE" id="PS51186"/>
    </source>
</evidence>
<dbReference type="GO" id="GO:0016874">
    <property type="term" value="F:ligase activity"/>
    <property type="evidence" value="ECO:0007669"/>
    <property type="project" value="UniProtKB-KW"/>
</dbReference>
<organism evidence="5 6">
    <name type="scientific">Marinomonas piezotolerans</name>
    <dbReference type="NCBI Taxonomy" id="2213058"/>
    <lineage>
        <taxon>Bacteria</taxon>
        <taxon>Pseudomonadati</taxon>
        <taxon>Pseudomonadota</taxon>
        <taxon>Gammaproteobacteria</taxon>
        <taxon>Oceanospirillales</taxon>
        <taxon>Oceanospirillaceae</taxon>
        <taxon>Marinomonas</taxon>
    </lineage>
</organism>
<evidence type="ECO:0000256" key="1">
    <source>
        <dbReference type="ARBA" id="ARBA00022598"/>
    </source>
</evidence>
<dbReference type="Proteomes" id="UP000254326">
    <property type="component" value="Unassembled WGS sequence"/>
</dbReference>
<dbReference type="Gene3D" id="3.40.50.261">
    <property type="entry name" value="Succinyl-CoA synthetase domains"/>
    <property type="match status" value="2"/>
</dbReference>
<dbReference type="Pfam" id="PF00583">
    <property type="entry name" value="Acetyltransf_1"/>
    <property type="match status" value="1"/>
</dbReference>
<keyword evidence="5" id="KW-0808">Transferase</keyword>
<keyword evidence="3" id="KW-0067">ATP-binding</keyword>
<dbReference type="Gene3D" id="3.30.470.20">
    <property type="entry name" value="ATP-grasp fold, B domain"/>
    <property type="match status" value="1"/>
</dbReference>
<dbReference type="GO" id="GO:0016747">
    <property type="term" value="F:acyltransferase activity, transferring groups other than amino-acyl groups"/>
    <property type="evidence" value="ECO:0007669"/>
    <property type="project" value="InterPro"/>
</dbReference>
<gene>
    <name evidence="5" type="ORF">DN730_15040</name>
</gene>
<reference evidence="5 6" key="1">
    <citation type="submission" date="2018-06" db="EMBL/GenBank/DDBJ databases">
        <title>Marinomonas sp. YLB-05 draft genome sequence.</title>
        <authorList>
            <person name="Yu L."/>
            <person name="Tang X."/>
        </authorList>
    </citation>
    <scope>NUCLEOTIDE SEQUENCE [LARGE SCALE GENOMIC DNA]</scope>
    <source>
        <strain evidence="5 6">YLB-05</strain>
    </source>
</reference>
<dbReference type="PANTHER" id="PTHR43334:SF1">
    <property type="entry name" value="3-HYDROXYPROPIONATE--COA LIGASE [ADP-FORMING]"/>
    <property type="match status" value="1"/>
</dbReference>
<dbReference type="SUPFAM" id="SSF55729">
    <property type="entry name" value="Acyl-CoA N-acyltransferases (Nat)"/>
    <property type="match status" value="1"/>
</dbReference>
<dbReference type="OrthoDB" id="9807426at2"/>
<dbReference type="InterPro" id="IPR051538">
    <property type="entry name" value="Acyl-CoA_Synth/Transferase"/>
</dbReference>
<protein>
    <submittedName>
        <fullName evidence="5">GNAT family N-acetyltransferase</fullName>
    </submittedName>
</protein>
<dbReference type="GO" id="GO:0005524">
    <property type="term" value="F:ATP binding"/>
    <property type="evidence" value="ECO:0007669"/>
    <property type="project" value="UniProtKB-KW"/>
</dbReference>
<evidence type="ECO:0000313" key="5">
    <source>
        <dbReference type="EMBL" id="RDL43290.1"/>
    </source>
</evidence>
<dbReference type="InterPro" id="IPR000182">
    <property type="entry name" value="GNAT_dom"/>
</dbReference>
<name>A0A370U694_9GAMM</name>
<feature type="domain" description="N-acetyltransferase" evidence="4">
    <location>
        <begin position="634"/>
        <end position="792"/>
    </location>
</feature>
<dbReference type="SUPFAM" id="SSF52210">
    <property type="entry name" value="Succinyl-CoA synthetase domains"/>
    <property type="match status" value="2"/>
</dbReference>
<evidence type="ECO:0000313" key="6">
    <source>
        <dbReference type="Proteomes" id="UP000254326"/>
    </source>
</evidence>
<dbReference type="AlphaFoldDB" id="A0A370U694"/>
<dbReference type="InterPro" id="IPR032875">
    <property type="entry name" value="Succ_CoA_lig_flav_dom"/>
</dbReference>
<sequence>MPKHALQPLLAPSSVLVFTGHDPQHPILQATLKALLGKGQHKAITLYGARPHHPETRCCPFQHIDDLDRLSDAPDLAILAGESSLPLTDVIEQCGKLGIPALLMLTGTEEATKDIQAAVRHHQVRLLGPNSFGVCRPKLGFSAWLGLTQPQAGRLALLSQSGTVASALVDWATWQGIGFSQVVSMGTPIDVMPSQILDYLSNDFESQSILMYLQRIGSTTRFLSSLRAASRSKPVAVVAEHNVGADPRVLDAALSRTGAVRGRRLNDLVAAASVMTNARRVKGGSLLILGNGAGPGELAAQRANELNVNLLSPSPTLHAQLESMMAGRGNVGSVTTAWASSNTDLFVDLARVALQDKECGAVLLMLSPTALINLESLYEQVMLLHKQQRKLVMVCLLGGGSMVAMRTRINEAGIPTFRTPESAIEGFQFLEQFQRNQLLATQAPDSHAFRFNIDVATARQQLQALIKSGKKHPNAEDLKETFELFHFRLTTRRQAHFLLQAPIRLRAFQDPIFGPAIGLSLEGATQWHQTSEAVGLPPLNTVLAKDLIHRAFPGVESYELEELLRSFSTMICELPEFSQLELADVRIHESGSLFAEVTATLKSCPRLKRYQHLAIQPYPRQWVENVCLRNGNNITIRPILPRDSYMMADFVKSLSHESRYFRFIANISELTPRMVSSLSHIDYDREMALIAVSDTKGKQTMMGASRFSDNFDDNSCEFAVVIGDDYQGQGLAAMLMRRLFLVANDKGIKEMKGTVLAENKRMIDFCRAMGFTIKRDPDDIGLVTAYLRLTPKFIEAVKKKLDNDTTSTNSVEAQT</sequence>
<keyword evidence="2" id="KW-0547">Nucleotide-binding</keyword>
<dbReference type="Gene3D" id="3.40.630.30">
    <property type="match status" value="1"/>
</dbReference>
<dbReference type="InterPro" id="IPR016102">
    <property type="entry name" value="Succinyl-CoA_synth-like"/>
</dbReference>
<evidence type="ECO:0000256" key="2">
    <source>
        <dbReference type="ARBA" id="ARBA00022741"/>
    </source>
</evidence>
<keyword evidence="6" id="KW-1185">Reference proteome</keyword>
<keyword evidence="1" id="KW-0436">Ligase</keyword>
<proteinExistence type="predicted"/>
<dbReference type="RefSeq" id="WP_115468970.1">
    <property type="nucleotide sequence ID" value="NZ_QKRA01000008.1"/>
</dbReference>